<dbReference type="SUPFAM" id="SSF51419">
    <property type="entry name" value="PLP-binding barrel"/>
    <property type="match status" value="1"/>
</dbReference>
<dbReference type="InterPro" id="IPR026956">
    <property type="entry name" value="D-ser_dehydrat-like_dom"/>
</dbReference>
<evidence type="ECO:0000313" key="4">
    <source>
        <dbReference type="EMBL" id="PSJ44138.1"/>
    </source>
</evidence>
<keyword evidence="2" id="KW-0456">Lyase</keyword>
<evidence type="ECO:0000256" key="1">
    <source>
        <dbReference type="ARBA" id="ARBA00005323"/>
    </source>
</evidence>
<evidence type="ECO:0000259" key="3">
    <source>
        <dbReference type="SMART" id="SM01119"/>
    </source>
</evidence>
<dbReference type="GO" id="GO:0016829">
    <property type="term" value="F:lyase activity"/>
    <property type="evidence" value="ECO:0007669"/>
    <property type="project" value="UniProtKB-KW"/>
</dbReference>
<dbReference type="Proteomes" id="UP000240243">
    <property type="component" value="Unassembled WGS sequence"/>
</dbReference>
<dbReference type="Gene3D" id="2.40.37.20">
    <property type="entry name" value="D-serine dehydratase-like domain"/>
    <property type="match status" value="1"/>
</dbReference>
<dbReference type="PANTHER" id="PTHR28004:SF8">
    <property type="entry name" value="D-SERINE DEAMINASE"/>
    <property type="match status" value="1"/>
</dbReference>
<proteinExistence type="inferred from homology"/>
<dbReference type="Pfam" id="PF01168">
    <property type="entry name" value="Ala_racemase_N"/>
    <property type="match status" value="1"/>
</dbReference>
<keyword evidence="5" id="KW-1185">Reference proteome</keyword>
<dbReference type="InterPro" id="IPR042208">
    <property type="entry name" value="D-ser_dehydrat-like_sf"/>
</dbReference>
<dbReference type="Gene3D" id="3.20.20.10">
    <property type="entry name" value="Alanine racemase"/>
    <property type="match status" value="1"/>
</dbReference>
<sequence length="408" mass="43912">MKYQDERLGRHKGGVPCARGDGGYQVLAEDACLPLAMIKLSALEQNLAWMQRFMASQGMAFAPHGKTTMSPDLFRRQLAAGAWGMTVATPQQAWVAHEAGAERVLMANQLVGKANMALVAELLETGVDFYCCVDSAANAVRLSEFFAGRRQRLRVLVELGVPGGRCGCRSLDDAKALSERILALPGLELAGVEFYEGVIGGEQAEPRILALVAEAVGLLGYQAERSPRPLLITGAGSAWYDLVAKGLGAAELPAGALPLLRPGCYLTHDLGIYAEAQQGVMARSPAACELGGDLVSALELAAYVQSLPEPGQAVLGFGKRDVAFDAGLPVPLAHYRDGRRLGEALAGWRVEKVMDQHAFMTLPADTEVQVGDMVLFGTSHPCLTFDKWRRLALVDDDYRILESIETRF</sequence>
<dbReference type="SMART" id="SM01119">
    <property type="entry name" value="D-ser_dehydrat"/>
    <property type="match status" value="1"/>
</dbReference>
<dbReference type="InterPro" id="IPR001608">
    <property type="entry name" value="Ala_racemase_N"/>
</dbReference>
<dbReference type="PANTHER" id="PTHR28004">
    <property type="entry name" value="ZGC:162816-RELATED"/>
    <property type="match status" value="1"/>
</dbReference>
<dbReference type="EMBL" id="PXYG01000007">
    <property type="protein sequence ID" value="PSJ44138.1"/>
    <property type="molecule type" value="Genomic_DNA"/>
</dbReference>
<dbReference type="RefSeq" id="WP_106730590.1">
    <property type="nucleotide sequence ID" value="NZ_PXYG01000007.1"/>
</dbReference>
<dbReference type="CDD" id="cd06818">
    <property type="entry name" value="PLPDE_III_cryptic_DSD"/>
    <property type="match status" value="1"/>
</dbReference>
<evidence type="ECO:0000313" key="5">
    <source>
        <dbReference type="Proteomes" id="UP000240243"/>
    </source>
</evidence>
<evidence type="ECO:0000256" key="2">
    <source>
        <dbReference type="ARBA" id="ARBA00023239"/>
    </source>
</evidence>
<dbReference type="InterPro" id="IPR029066">
    <property type="entry name" value="PLP-binding_barrel"/>
</dbReference>
<comment type="caution">
    <text evidence="4">The sequence shown here is derived from an EMBL/GenBank/DDBJ whole genome shotgun (WGS) entry which is preliminary data.</text>
</comment>
<dbReference type="Pfam" id="PF14031">
    <property type="entry name" value="D-ser_dehydrat"/>
    <property type="match status" value="1"/>
</dbReference>
<gene>
    <name evidence="4" type="ORF">C7H85_15450</name>
</gene>
<dbReference type="InterPro" id="IPR051466">
    <property type="entry name" value="D-amino_acid_metab_enzyme"/>
</dbReference>
<reference evidence="4 5" key="1">
    <citation type="submission" date="2018-03" db="EMBL/GenBank/DDBJ databases">
        <title>The draft genome of Zobellella sp. 59N8.</title>
        <authorList>
            <person name="Liu L."/>
            <person name="Li L."/>
            <person name="Zhang X."/>
            <person name="Liang L."/>
            <person name="Wang T."/>
        </authorList>
    </citation>
    <scope>NUCLEOTIDE SEQUENCE [LARGE SCALE GENOMIC DNA]</scope>
    <source>
        <strain evidence="4 5">59N8</strain>
    </source>
</reference>
<dbReference type="OrthoDB" id="9811417at2"/>
<comment type="similarity">
    <text evidence="1">Belongs to the DSD1 family.</text>
</comment>
<organism evidence="4 5">
    <name type="scientific">Zobellella endophytica</name>
    <dbReference type="NCBI Taxonomy" id="2116700"/>
    <lineage>
        <taxon>Bacteria</taxon>
        <taxon>Pseudomonadati</taxon>
        <taxon>Pseudomonadota</taxon>
        <taxon>Gammaproteobacteria</taxon>
        <taxon>Aeromonadales</taxon>
        <taxon>Aeromonadaceae</taxon>
        <taxon>Zobellella</taxon>
    </lineage>
</organism>
<accession>A0A2P7R1Q2</accession>
<dbReference type="AlphaFoldDB" id="A0A2P7R1Q2"/>
<name>A0A2P7R1Q2_9GAMM</name>
<feature type="domain" description="D-serine dehydratase-like" evidence="3">
    <location>
        <begin position="297"/>
        <end position="395"/>
    </location>
</feature>
<protein>
    <submittedName>
        <fullName evidence="4">Amino acid deaminase</fullName>
    </submittedName>
</protein>